<evidence type="ECO:0000313" key="2">
    <source>
        <dbReference type="Proteomes" id="UP000030969"/>
    </source>
</evidence>
<name>A0AAJ0N5L2_9XANT</name>
<gene>
    <name evidence="1" type="ORF">OR61_04370</name>
</gene>
<sequence length="115" mass="12725">MPFRHAHRAALRRSNEPHAIIPASLVRLPLLPAALGWRNPVRGDDYDRFEWQIYIVLPHASVTLARVIALADVSFEFRAGDAYARLDCAAPGFELAAAWATARLAERSSYLGAAE</sequence>
<comment type="caution">
    <text evidence="1">The sequence shown here is derived from an EMBL/GenBank/DDBJ whole genome shotgun (WGS) entry which is preliminary data.</text>
</comment>
<proteinExistence type="predicted"/>
<dbReference type="AlphaFoldDB" id="A0AAJ0N5L2"/>
<dbReference type="EMBL" id="JSYJ01000016">
    <property type="protein sequence ID" value="KHM97200.1"/>
    <property type="molecule type" value="Genomic_DNA"/>
</dbReference>
<organism evidence="1 2">
    <name type="scientific">Xanthomonas vesicatoria</name>
    <dbReference type="NCBI Taxonomy" id="56460"/>
    <lineage>
        <taxon>Bacteria</taxon>
        <taxon>Pseudomonadati</taxon>
        <taxon>Pseudomonadota</taxon>
        <taxon>Gammaproteobacteria</taxon>
        <taxon>Lysobacterales</taxon>
        <taxon>Lysobacteraceae</taxon>
        <taxon>Xanthomonas</taxon>
    </lineage>
</organism>
<accession>A0AAJ0N5L2</accession>
<dbReference type="Proteomes" id="UP000030969">
    <property type="component" value="Unassembled WGS sequence"/>
</dbReference>
<protein>
    <submittedName>
        <fullName evidence="1">Uncharacterized protein</fullName>
    </submittedName>
</protein>
<reference evidence="1 2" key="1">
    <citation type="submission" date="2014-11" db="EMBL/GenBank/DDBJ databases">
        <title>Draft Genome Sequences of Xanthomonas vesicatoria Strains from the Balkan Peninsula.</title>
        <authorList>
            <person name="Vancheva T."/>
            <person name="Lefeuvre P."/>
            <person name="Bogatzevska N."/>
            <person name="Moncheva P."/>
            <person name="Koebnik R."/>
        </authorList>
    </citation>
    <scope>NUCLEOTIDE SEQUENCE [LARGE SCALE GENOMIC DNA]</scope>
    <source>
        <strain evidence="1 2">53M</strain>
    </source>
</reference>
<evidence type="ECO:0000313" key="1">
    <source>
        <dbReference type="EMBL" id="KHM97200.1"/>
    </source>
</evidence>